<feature type="domain" description="ChrR-like cupin" evidence="1">
    <location>
        <begin position="137"/>
        <end position="200"/>
    </location>
</feature>
<dbReference type="EMBL" id="BBMR01000013">
    <property type="protein sequence ID" value="GAL22421.1"/>
    <property type="molecule type" value="Genomic_DNA"/>
</dbReference>
<accession>A0A090S4F3</accession>
<dbReference type="InterPro" id="IPR041916">
    <property type="entry name" value="Anti_sigma_zinc_sf"/>
</dbReference>
<reference evidence="2 3" key="1">
    <citation type="submission" date="2014-09" db="EMBL/GenBank/DDBJ databases">
        <title>Vibrio maritimus JCM 19235. (C45) whole genome shotgun sequence.</title>
        <authorList>
            <person name="Sawabe T."/>
            <person name="Meirelles P."/>
            <person name="Nakanishi M."/>
            <person name="Sayaka M."/>
            <person name="Hattori M."/>
            <person name="Ohkuma M."/>
        </authorList>
    </citation>
    <scope>NUCLEOTIDE SEQUENCE [LARGE SCALE GENOMIC DNA]</scope>
    <source>
        <strain evidence="3">JCM19235</strain>
    </source>
</reference>
<dbReference type="Pfam" id="PF12973">
    <property type="entry name" value="Cupin_7"/>
    <property type="match status" value="1"/>
</dbReference>
<dbReference type="InterPro" id="IPR025979">
    <property type="entry name" value="ChrR-like_cupin_dom"/>
</dbReference>
<dbReference type="Gene3D" id="2.60.120.10">
    <property type="entry name" value="Jelly Rolls"/>
    <property type="match status" value="1"/>
</dbReference>
<dbReference type="AlphaFoldDB" id="A0A090S4F3"/>
<gene>
    <name evidence="2" type="ORF">JCM19235_3937</name>
</gene>
<dbReference type="CDD" id="cd20301">
    <property type="entry name" value="cupin_ChrR"/>
    <property type="match status" value="1"/>
</dbReference>
<dbReference type="Gene3D" id="1.10.10.1320">
    <property type="entry name" value="Anti-sigma factor, zinc-finger domain"/>
    <property type="match status" value="1"/>
</dbReference>
<dbReference type="NCBIfam" id="TIGR02451">
    <property type="entry name" value="anti_sig_ChrR"/>
    <property type="match status" value="1"/>
</dbReference>
<proteinExistence type="predicted"/>
<dbReference type="STRING" id="990268.JCM19235_3937"/>
<sequence length="226" mass="24827">MSYHPEQELLKQFATGDIDSAHAAAVATHIETCSHCRQLVAKFEEEAAEDLVASGTEGAISDNDLALVFENMMNDITTLDADYSRPKVRSAASIEVNGKTFKVPATLKPFVDRMGEWKSYGGKVFTSNIDLDEDCKVSLLYISEGVQVPQHTHKGFESTLVLHGSFSDENGFYAAGDFIREDGETKHAPQTSASQDCLCLSILTEPMIFTQGVARIFNRFGKGMYP</sequence>
<dbReference type="InterPro" id="IPR012807">
    <property type="entry name" value="Anti-sigma_ChrR"/>
</dbReference>
<protein>
    <recommendedName>
        <fullName evidence="1">ChrR-like cupin domain-containing protein</fullName>
    </recommendedName>
</protein>
<reference evidence="2 3" key="2">
    <citation type="submission" date="2014-09" db="EMBL/GenBank/DDBJ databases">
        <authorList>
            <consortium name="NBRP consortium"/>
            <person name="Sawabe T."/>
            <person name="Meirelles P."/>
            <person name="Nakanishi M."/>
            <person name="Sayaka M."/>
            <person name="Hattori M."/>
            <person name="Ohkuma M."/>
        </authorList>
    </citation>
    <scope>NUCLEOTIDE SEQUENCE [LARGE SCALE GENOMIC DNA]</scope>
    <source>
        <strain evidence="3">JCM19235</strain>
    </source>
</reference>
<dbReference type="InterPro" id="IPR011051">
    <property type="entry name" value="RmlC_Cupin_sf"/>
</dbReference>
<evidence type="ECO:0000313" key="3">
    <source>
        <dbReference type="Proteomes" id="UP000029228"/>
    </source>
</evidence>
<keyword evidence="3" id="KW-1185">Reference proteome</keyword>
<comment type="caution">
    <text evidence="2">The sequence shown here is derived from an EMBL/GenBank/DDBJ whole genome shotgun (WGS) entry which is preliminary data.</text>
</comment>
<evidence type="ECO:0000313" key="2">
    <source>
        <dbReference type="EMBL" id="GAL22421.1"/>
    </source>
</evidence>
<dbReference type="Proteomes" id="UP000029228">
    <property type="component" value="Unassembled WGS sequence"/>
</dbReference>
<dbReference type="InterPro" id="IPR014710">
    <property type="entry name" value="RmlC-like_jellyroll"/>
</dbReference>
<organism evidence="2 3">
    <name type="scientific">Vibrio maritimus</name>
    <dbReference type="NCBI Taxonomy" id="990268"/>
    <lineage>
        <taxon>Bacteria</taxon>
        <taxon>Pseudomonadati</taxon>
        <taxon>Pseudomonadota</taxon>
        <taxon>Gammaproteobacteria</taxon>
        <taxon>Vibrionales</taxon>
        <taxon>Vibrionaceae</taxon>
        <taxon>Vibrio</taxon>
    </lineage>
</organism>
<evidence type="ECO:0000259" key="1">
    <source>
        <dbReference type="Pfam" id="PF12973"/>
    </source>
</evidence>
<dbReference type="SUPFAM" id="SSF51182">
    <property type="entry name" value="RmlC-like cupins"/>
    <property type="match status" value="1"/>
</dbReference>
<name>A0A090S4F3_9VIBR</name>
<dbReference type="OrthoDB" id="2988517at2"/>